<dbReference type="AlphaFoldDB" id="A0A8I2YEH2"/>
<evidence type="ECO:0000313" key="2">
    <source>
        <dbReference type="EMBL" id="KAG6370412.1"/>
    </source>
</evidence>
<feature type="compositionally biased region" description="Basic and acidic residues" evidence="1">
    <location>
        <begin position="113"/>
        <end position="123"/>
    </location>
</feature>
<proteinExistence type="predicted"/>
<protein>
    <submittedName>
        <fullName evidence="2">Uncharacterized protein</fullName>
    </submittedName>
</protein>
<organism evidence="2 3">
    <name type="scientific">Boletus reticuloceps</name>
    <dbReference type="NCBI Taxonomy" id="495285"/>
    <lineage>
        <taxon>Eukaryota</taxon>
        <taxon>Fungi</taxon>
        <taxon>Dikarya</taxon>
        <taxon>Basidiomycota</taxon>
        <taxon>Agaricomycotina</taxon>
        <taxon>Agaricomycetes</taxon>
        <taxon>Agaricomycetidae</taxon>
        <taxon>Boletales</taxon>
        <taxon>Boletineae</taxon>
        <taxon>Boletaceae</taxon>
        <taxon>Boletoideae</taxon>
        <taxon>Boletus</taxon>
    </lineage>
</organism>
<evidence type="ECO:0000256" key="1">
    <source>
        <dbReference type="SAM" id="MobiDB-lite"/>
    </source>
</evidence>
<feature type="compositionally biased region" description="Polar residues" evidence="1">
    <location>
        <begin position="285"/>
        <end position="294"/>
    </location>
</feature>
<comment type="caution">
    <text evidence="2">The sequence shown here is derived from an EMBL/GenBank/DDBJ whole genome shotgun (WGS) entry which is preliminary data.</text>
</comment>
<evidence type="ECO:0000313" key="3">
    <source>
        <dbReference type="Proteomes" id="UP000683000"/>
    </source>
</evidence>
<feature type="region of interest" description="Disordered" evidence="1">
    <location>
        <begin position="1"/>
        <end position="259"/>
    </location>
</feature>
<feature type="compositionally biased region" description="Polar residues" evidence="1">
    <location>
        <begin position="143"/>
        <end position="157"/>
    </location>
</feature>
<feature type="compositionally biased region" description="Basic residues" evidence="1">
    <location>
        <begin position="52"/>
        <end position="69"/>
    </location>
</feature>
<feature type="compositionally biased region" description="Polar residues" evidence="1">
    <location>
        <begin position="230"/>
        <end position="254"/>
    </location>
</feature>
<name>A0A8I2YEH2_9AGAM</name>
<accession>A0A8I2YEH2</accession>
<feature type="compositionally biased region" description="Polar residues" evidence="1">
    <location>
        <begin position="304"/>
        <end position="332"/>
    </location>
</feature>
<dbReference type="Proteomes" id="UP000683000">
    <property type="component" value="Unassembled WGS sequence"/>
</dbReference>
<feature type="compositionally biased region" description="Polar residues" evidence="1">
    <location>
        <begin position="78"/>
        <end position="88"/>
    </location>
</feature>
<keyword evidence="3" id="KW-1185">Reference proteome</keyword>
<sequence>MKARSKGKQQANVIPGSRKRVAYMTDPVSKGDVIPHQASLPPAAQPQPFSLGHRKTSKLPGSKGKRKANIGKAFQAPSKGSATITEPTVQDPASAGLDDHNTFTFSMRPPKRSIVEWEKDRLKGSVATRQPTPGPSKARLATGSDQNATPGPSNTSRELQKKTGPSVGAEKMLARGAGTEHGPVEAGEALHGAYKEVPVVPLQNPDGQSKAAQPNHHKRGPQLRSAMKNKASSSSVPQAHVMQANSEGPSNSWASEIPVETPMAMNNTVQKLLREETQPAYASKNVDTAGSQPSEQKRWEVKQIHNTSTDQPNQAQAQVSFTTKHITESNSY</sequence>
<feature type="region of interest" description="Disordered" evidence="1">
    <location>
        <begin position="276"/>
        <end position="332"/>
    </location>
</feature>
<dbReference type="OrthoDB" id="10489656at2759"/>
<feature type="compositionally biased region" description="Low complexity" evidence="1">
    <location>
        <begin position="35"/>
        <end position="48"/>
    </location>
</feature>
<gene>
    <name evidence="2" type="ORF">JVT61DRAFT_12134</name>
</gene>
<dbReference type="EMBL" id="JAGFBS010000052">
    <property type="protein sequence ID" value="KAG6370412.1"/>
    <property type="molecule type" value="Genomic_DNA"/>
</dbReference>
<reference evidence="2" key="1">
    <citation type="submission" date="2021-03" db="EMBL/GenBank/DDBJ databases">
        <title>Evolutionary innovations through gain and loss of genes in the ectomycorrhizal Boletales.</title>
        <authorList>
            <person name="Wu G."/>
            <person name="Miyauchi S."/>
            <person name="Morin E."/>
            <person name="Yang Z.-L."/>
            <person name="Xu J."/>
            <person name="Martin F.M."/>
        </authorList>
    </citation>
    <scope>NUCLEOTIDE SEQUENCE</scope>
    <source>
        <strain evidence="2">BR01</strain>
    </source>
</reference>